<dbReference type="Proteomes" id="UP001464891">
    <property type="component" value="Unassembled WGS sequence"/>
</dbReference>
<evidence type="ECO:0000259" key="1">
    <source>
        <dbReference type="Pfam" id="PF13767"/>
    </source>
</evidence>
<feature type="domain" description="DUF4168" evidence="1">
    <location>
        <begin position="65"/>
        <end position="159"/>
    </location>
</feature>
<sequence length="171" mass="18612">MPFHPQMLRTLTAKLQQPRMQLVSQSFAIGFLAAVGLASGWVPSLSERSPEQMFSTAAVAQAAPSAAELKSYARAVLAVEEVRQVSYRDIKKLVGSSGIPAIACHRPKSLQGLPQNVRGIAVEYCNKSKKIVEGNGLTIDKFNAITVNVQSDPNLEKRVQAELLELQKPSR</sequence>
<keyword evidence="3" id="KW-1185">Reference proteome</keyword>
<organism evidence="2 3">
    <name type="scientific">Trichocoleus desertorum GB2-A4</name>
    <dbReference type="NCBI Taxonomy" id="2933944"/>
    <lineage>
        <taxon>Bacteria</taxon>
        <taxon>Bacillati</taxon>
        <taxon>Cyanobacteriota</taxon>
        <taxon>Cyanophyceae</taxon>
        <taxon>Leptolyngbyales</taxon>
        <taxon>Trichocoleusaceae</taxon>
        <taxon>Trichocoleus</taxon>
    </lineage>
</organism>
<accession>A0ABV0J8Q4</accession>
<dbReference type="EMBL" id="JAMPKM010000007">
    <property type="protein sequence ID" value="MEP0818163.1"/>
    <property type="molecule type" value="Genomic_DNA"/>
</dbReference>
<evidence type="ECO:0000313" key="2">
    <source>
        <dbReference type="EMBL" id="MEP0818163.1"/>
    </source>
</evidence>
<dbReference type="InterPro" id="IPR025433">
    <property type="entry name" value="DUF4168"/>
</dbReference>
<comment type="caution">
    <text evidence="2">The sequence shown here is derived from an EMBL/GenBank/DDBJ whole genome shotgun (WGS) entry which is preliminary data.</text>
</comment>
<protein>
    <submittedName>
        <fullName evidence="2">DUF4168 domain-containing protein</fullName>
    </submittedName>
</protein>
<name>A0ABV0J8Q4_9CYAN</name>
<gene>
    <name evidence="2" type="ORF">NC998_13760</name>
</gene>
<reference evidence="2 3" key="1">
    <citation type="submission" date="2022-04" db="EMBL/GenBank/DDBJ databases">
        <title>Positive selection, recombination, and allopatry shape intraspecific diversity of widespread and dominant cyanobacteria.</title>
        <authorList>
            <person name="Wei J."/>
            <person name="Shu W."/>
            <person name="Hu C."/>
        </authorList>
    </citation>
    <scope>NUCLEOTIDE SEQUENCE [LARGE SCALE GENOMIC DNA]</scope>
    <source>
        <strain evidence="2 3">GB2-A4</strain>
    </source>
</reference>
<evidence type="ECO:0000313" key="3">
    <source>
        <dbReference type="Proteomes" id="UP001464891"/>
    </source>
</evidence>
<proteinExistence type="predicted"/>
<dbReference type="Pfam" id="PF13767">
    <property type="entry name" value="DUF4168"/>
    <property type="match status" value="1"/>
</dbReference>